<dbReference type="PROSITE" id="PS51257">
    <property type="entry name" value="PROKAR_LIPOPROTEIN"/>
    <property type="match status" value="1"/>
</dbReference>
<name>A0A5Q2RSE8_9ACTN</name>
<dbReference type="InterPro" id="IPR013595">
    <property type="entry name" value="Pept_S33_TAP-like_C"/>
</dbReference>
<dbReference type="InterPro" id="IPR029058">
    <property type="entry name" value="AB_hydrolase_fold"/>
</dbReference>
<feature type="domain" description="AB hydrolase-1" evidence="6">
    <location>
        <begin position="112"/>
        <end position="292"/>
    </location>
</feature>
<evidence type="ECO:0000313" key="8">
    <source>
        <dbReference type="EMBL" id="QGG96125.1"/>
    </source>
</evidence>
<sequence>MSHSLRRLSSLLLALLLVASACGTADPERRDLADLVDGQGTSTTTAADDDTDDAEGPPEDVGGGTIEWRDAGRGWQSGTLEVPLDHDDPDGETIELALVRRPADDPDARIGPLLMNPGGPGASGNELALIATYLFPTEVLDRFDIVGFDPRGVAESSPVVCGDDEFLDEYTAFDPVPDSPEEREEAEALIEEFAEGCERESGDLLAHIHTEAVARDMDLIREALGEEQINYLGFSYGTFLGATYIELFPERVRAAVLDGAYSRSLTPEEMAVGQATGFERSIDAFLAWCEPERCDLAADGAPGERLLAILDAIDERPLPTDDGRELTVGLAWTAVIMAMYSPALWPSLDAALVEADDAEDGSALLGLADQYNDRGLDGEYSNSTFAFVAYNCMDDPPLDGAEEEALSEAVLEVAPRIGPLFVELPSPCAHWPVEREDAPTGPFSAPDAPPLLVVATTGDPATPYTWGVQLADELETSVLVTVEGDSHTAYGSGNSCVNELVDSYLIDLEVPDEPPTC</sequence>
<proteinExistence type="inferred from homology"/>
<feature type="region of interest" description="Disordered" evidence="4">
    <location>
        <begin position="32"/>
        <end position="72"/>
    </location>
</feature>
<evidence type="ECO:0000256" key="5">
    <source>
        <dbReference type="SAM" id="SignalP"/>
    </source>
</evidence>
<feature type="compositionally biased region" description="Acidic residues" evidence="4">
    <location>
        <begin position="47"/>
        <end position="58"/>
    </location>
</feature>
<accession>A0A5Q2RSE8</accession>
<evidence type="ECO:0000256" key="2">
    <source>
        <dbReference type="ARBA" id="ARBA00022729"/>
    </source>
</evidence>
<dbReference type="KEGG" id="atq:GH723_14020"/>
<protein>
    <submittedName>
        <fullName evidence="8">Alpha/beta fold hydrolase</fullName>
    </submittedName>
</protein>
<keyword evidence="2 5" id="KW-0732">Signal</keyword>
<evidence type="ECO:0000259" key="6">
    <source>
        <dbReference type="Pfam" id="PF00561"/>
    </source>
</evidence>
<dbReference type="Proteomes" id="UP000334019">
    <property type="component" value="Chromosome"/>
</dbReference>
<feature type="signal peptide" evidence="5">
    <location>
        <begin position="1"/>
        <end position="25"/>
    </location>
</feature>
<evidence type="ECO:0000256" key="1">
    <source>
        <dbReference type="ARBA" id="ARBA00010088"/>
    </source>
</evidence>
<comment type="similarity">
    <text evidence="1">Belongs to the peptidase S33 family.</text>
</comment>
<dbReference type="AlphaFoldDB" id="A0A5Q2RSE8"/>
<dbReference type="PANTHER" id="PTHR43248:SF29">
    <property type="entry name" value="TRIPEPTIDYL AMINOPEPTIDASE"/>
    <property type="match status" value="1"/>
</dbReference>
<evidence type="ECO:0000259" key="7">
    <source>
        <dbReference type="Pfam" id="PF08386"/>
    </source>
</evidence>
<dbReference type="Pfam" id="PF00561">
    <property type="entry name" value="Abhydrolase_1"/>
    <property type="match status" value="1"/>
</dbReference>
<dbReference type="GO" id="GO:0016787">
    <property type="term" value="F:hydrolase activity"/>
    <property type="evidence" value="ECO:0007669"/>
    <property type="project" value="UniProtKB-KW"/>
</dbReference>
<dbReference type="Pfam" id="PF08386">
    <property type="entry name" value="Abhydrolase_4"/>
    <property type="match status" value="1"/>
</dbReference>
<feature type="chain" id="PRO_5039429436" evidence="5">
    <location>
        <begin position="26"/>
        <end position="517"/>
    </location>
</feature>
<keyword evidence="3 8" id="KW-0378">Hydrolase</keyword>
<organism evidence="8 9">
    <name type="scientific">Actinomarinicola tropica</name>
    <dbReference type="NCBI Taxonomy" id="2789776"/>
    <lineage>
        <taxon>Bacteria</taxon>
        <taxon>Bacillati</taxon>
        <taxon>Actinomycetota</taxon>
        <taxon>Acidimicrobiia</taxon>
        <taxon>Acidimicrobiales</taxon>
        <taxon>Iamiaceae</taxon>
        <taxon>Actinomarinicola</taxon>
    </lineage>
</organism>
<dbReference type="Gene3D" id="3.40.50.1820">
    <property type="entry name" value="alpha/beta hydrolase"/>
    <property type="match status" value="1"/>
</dbReference>
<dbReference type="InterPro" id="IPR051601">
    <property type="entry name" value="Serine_prot/Carboxylest_S33"/>
</dbReference>
<evidence type="ECO:0000256" key="3">
    <source>
        <dbReference type="ARBA" id="ARBA00022801"/>
    </source>
</evidence>
<dbReference type="RefSeq" id="WP_153760231.1">
    <property type="nucleotide sequence ID" value="NZ_CP045851.1"/>
</dbReference>
<gene>
    <name evidence="8" type="ORF">GH723_14020</name>
</gene>
<evidence type="ECO:0000313" key="9">
    <source>
        <dbReference type="Proteomes" id="UP000334019"/>
    </source>
</evidence>
<dbReference type="EMBL" id="CP045851">
    <property type="protein sequence ID" value="QGG96125.1"/>
    <property type="molecule type" value="Genomic_DNA"/>
</dbReference>
<keyword evidence="9" id="KW-1185">Reference proteome</keyword>
<dbReference type="PANTHER" id="PTHR43248">
    <property type="entry name" value="2-SUCCINYL-6-HYDROXY-2,4-CYCLOHEXADIENE-1-CARBOXYLATE SYNTHASE"/>
    <property type="match status" value="1"/>
</dbReference>
<reference evidence="8 9" key="1">
    <citation type="submission" date="2019-11" db="EMBL/GenBank/DDBJ databases">
        <authorList>
            <person name="He Y."/>
        </authorList>
    </citation>
    <scope>NUCLEOTIDE SEQUENCE [LARGE SCALE GENOMIC DNA]</scope>
    <source>
        <strain evidence="8 9">SCSIO 58843</strain>
    </source>
</reference>
<feature type="domain" description="Peptidase S33 tripeptidyl aminopeptidase-like C-terminal" evidence="7">
    <location>
        <begin position="417"/>
        <end position="517"/>
    </location>
</feature>
<evidence type="ECO:0000256" key="4">
    <source>
        <dbReference type="SAM" id="MobiDB-lite"/>
    </source>
</evidence>
<dbReference type="InterPro" id="IPR000073">
    <property type="entry name" value="AB_hydrolase_1"/>
</dbReference>
<dbReference type="SUPFAM" id="SSF53474">
    <property type="entry name" value="alpha/beta-Hydrolases"/>
    <property type="match status" value="1"/>
</dbReference>